<keyword evidence="2" id="KW-1185">Reference proteome</keyword>
<organism evidence="1 2">
    <name type="scientific">Chitinophaga silvatica</name>
    <dbReference type="NCBI Taxonomy" id="2282649"/>
    <lineage>
        <taxon>Bacteria</taxon>
        <taxon>Pseudomonadati</taxon>
        <taxon>Bacteroidota</taxon>
        <taxon>Chitinophagia</taxon>
        <taxon>Chitinophagales</taxon>
        <taxon>Chitinophagaceae</taxon>
        <taxon>Chitinophaga</taxon>
    </lineage>
</organism>
<dbReference type="AlphaFoldDB" id="A0A3E1YBM0"/>
<evidence type="ECO:0000313" key="2">
    <source>
        <dbReference type="Proteomes" id="UP000260644"/>
    </source>
</evidence>
<evidence type="ECO:0000313" key="1">
    <source>
        <dbReference type="EMBL" id="RFS23391.1"/>
    </source>
</evidence>
<name>A0A3E1YBM0_9BACT</name>
<reference evidence="1 2" key="1">
    <citation type="submission" date="2018-07" db="EMBL/GenBank/DDBJ databases">
        <title>Chitinophaga K2CV101002-2 sp. nov., isolated from a monsoon evergreen broad-leaved forest soil.</title>
        <authorList>
            <person name="Lv Y."/>
        </authorList>
    </citation>
    <scope>NUCLEOTIDE SEQUENCE [LARGE SCALE GENOMIC DNA]</scope>
    <source>
        <strain evidence="1 2">GDMCC 1.1288</strain>
    </source>
</reference>
<comment type="caution">
    <text evidence="1">The sequence shown here is derived from an EMBL/GenBank/DDBJ whole genome shotgun (WGS) entry which is preliminary data.</text>
</comment>
<protein>
    <recommendedName>
        <fullName evidence="3">AAA domain-containing protein</fullName>
    </recommendedName>
</protein>
<proteinExistence type="predicted"/>
<sequence length="175" mass="20833">MHRNLQKFFVIVGSPFSGKSRTIQELFRRTNFFPFKQPIRVAWEKKERFIVINSSDTNFRAIDHLHKIKSVVNSHISCQVSFVTPLSICFDESRRDIRDIMIYLNHLGMETHYLILASSWREKKIIEQQDIKMFNQFIGLGTSHMFDRLVTMSELRFRERRDEVIGIIRKILNKG</sequence>
<dbReference type="RefSeq" id="WP_116975584.1">
    <property type="nucleotide sequence ID" value="NZ_QPMM01000004.1"/>
</dbReference>
<dbReference type="Proteomes" id="UP000260644">
    <property type="component" value="Unassembled WGS sequence"/>
</dbReference>
<gene>
    <name evidence="1" type="ORF">DVR12_10265</name>
</gene>
<dbReference type="OrthoDB" id="673813at2"/>
<evidence type="ECO:0008006" key="3">
    <source>
        <dbReference type="Google" id="ProtNLM"/>
    </source>
</evidence>
<dbReference type="EMBL" id="QPMM01000004">
    <property type="protein sequence ID" value="RFS23391.1"/>
    <property type="molecule type" value="Genomic_DNA"/>
</dbReference>
<accession>A0A3E1YBM0</accession>